<evidence type="ECO:0000313" key="4">
    <source>
        <dbReference type="Proteomes" id="UP001489509"/>
    </source>
</evidence>
<reference evidence="3 4" key="1">
    <citation type="submission" date="2024-03" db="EMBL/GenBank/DDBJ databases">
        <title>Human intestinal bacterial collection.</title>
        <authorList>
            <person name="Pauvert C."/>
            <person name="Hitch T.C.A."/>
            <person name="Clavel T."/>
        </authorList>
    </citation>
    <scope>NUCLEOTIDE SEQUENCE [LARGE SCALE GENOMIC DNA]</scope>
    <source>
        <strain evidence="3 4">CLA-JM-H44</strain>
    </source>
</reference>
<evidence type="ECO:0000313" key="3">
    <source>
        <dbReference type="EMBL" id="MEQ2441310.1"/>
    </source>
</evidence>
<protein>
    <submittedName>
        <fullName evidence="3">Uncharacterized protein</fullName>
    </submittedName>
</protein>
<sequence length="221" mass="23949">MKEREKLGLSLFLSVLGAVAVGGGAGYALAVLEQHGFNLTGPGLWRLPAFAGLLTAAAILVTLIYEGGRLLMGKLSGLELLLFHIGPFCWHRDGGHIVFGFERSCLFTIHCEMTLKPEETDLVDENASLASYYSGGMMTTSLFFTSLVLAGVLWFPTGVFGWDALLCSTIAMAGYRLVNALIPVRRSDGQMVLRLLRRKETKSAWTPPPEPAAKQEASSQV</sequence>
<keyword evidence="2" id="KW-1133">Transmembrane helix</keyword>
<gene>
    <name evidence="3" type="ORF">WMO26_10775</name>
</gene>
<evidence type="ECO:0000256" key="2">
    <source>
        <dbReference type="SAM" id="Phobius"/>
    </source>
</evidence>
<organism evidence="3 4">
    <name type="scientific">Solibaculum intestinale</name>
    <dbReference type="NCBI Taxonomy" id="3133165"/>
    <lineage>
        <taxon>Bacteria</taxon>
        <taxon>Bacillati</taxon>
        <taxon>Bacillota</taxon>
        <taxon>Clostridia</taxon>
        <taxon>Eubacteriales</taxon>
        <taxon>Oscillospiraceae</taxon>
        <taxon>Solibaculum</taxon>
    </lineage>
</organism>
<feature type="region of interest" description="Disordered" evidence="1">
    <location>
        <begin position="201"/>
        <end position="221"/>
    </location>
</feature>
<feature type="transmembrane region" description="Helical" evidence="2">
    <location>
        <begin position="46"/>
        <end position="65"/>
    </location>
</feature>
<keyword evidence="2" id="KW-0472">Membrane</keyword>
<accession>A0ABV1E1Y0</accession>
<keyword evidence="4" id="KW-1185">Reference proteome</keyword>
<name>A0ABV1E1Y0_9FIRM</name>
<feature type="transmembrane region" description="Helical" evidence="2">
    <location>
        <begin position="132"/>
        <end position="154"/>
    </location>
</feature>
<dbReference type="Proteomes" id="UP001489509">
    <property type="component" value="Unassembled WGS sequence"/>
</dbReference>
<comment type="caution">
    <text evidence="3">The sequence shown here is derived from an EMBL/GenBank/DDBJ whole genome shotgun (WGS) entry which is preliminary data.</text>
</comment>
<proteinExistence type="predicted"/>
<dbReference type="EMBL" id="JBBMFD010000021">
    <property type="protein sequence ID" value="MEQ2441310.1"/>
    <property type="molecule type" value="Genomic_DNA"/>
</dbReference>
<dbReference type="RefSeq" id="WP_349220336.1">
    <property type="nucleotide sequence ID" value="NZ_JBBMFD010000021.1"/>
</dbReference>
<evidence type="ECO:0000256" key="1">
    <source>
        <dbReference type="SAM" id="MobiDB-lite"/>
    </source>
</evidence>
<keyword evidence="2" id="KW-0812">Transmembrane</keyword>